<keyword evidence="2" id="KW-1185">Reference proteome</keyword>
<dbReference type="Proteomes" id="UP000438448">
    <property type="component" value="Unassembled WGS sequence"/>
</dbReference>
<sequence length="43" mass="4242">MNPKEGPFVVSGSERIIDPAAGTRAGDAAAVFVSVSIPGEVAA</sequence>
<dbReference type="EMBL" id="WEGK01000019">
    <property type="protein sequence ID" value="MQY23427.1"/>
    <property type="molecule type" value="Genomic_DNA"/>
</dbReference>
<gene>
    <name evidence="1" type="ORF">NRB20_65570</name>
</gene>
<evidence type="ECO:0000313" key="1">
    <source>
        <dbReference type="EMBL" id="MQY23427.1"/>
    </source>
</evidence>
<dbReference type="AlphaFoldDB" id="A0A7K0DCH4"/>
<name>A0A7K0DCH4_9NOCA</name>
<reference evidence="1 2" key="1">
    <citation type="submission" date="2019-10" db="EMBL/GenBank/DDBJ databases">
        <title>Nocardia macrotermitis sp. nov. and Nocardia aurantia sp. nov., isolated from the gut of fungus growing-termite Macrotermes natalensis.</title>
        <authorList>
            <person name="Benndorf R."/>
            <person name="Schwitalla J."/>
            <person name="Martin K."/>
            <person name="De Beer W."/>
            <person name="Kaster A.-K."/>
            <person name="Vollmers J."/>
            <person name="Poulsen M."/>
            <person name="Beemelmanns C."/>
        </authorList>
    </citation>
    <scope>NUCLEOTIDE SEQUENCE [LARGE SCALE GENOMIC DNA]</scope>
    <source>
        <strain evidence="1 2">RB20</strain>
    </source>
</reference>
<protein>
    <submittedName>
        <fullName evidence="1">Uncharacterized protein</fullName>
    </submittedName>
</protein>
<organism evidence="1 2">
    <name type="scientific">Nocardia macrotermitis</name>
    <dbReference type="NCBI Taxonomy" id="2585198"/>
    <lineage>
        <taxon>Bacteria</taxon>
        <taxon>Bacillati</taxon>
        <taxon>Actinomycetota</taxon>
        <taxon>Actinomycetes</taxon>
        <taxon>Mycobacteriales</taxon>
        <taxon>Nocardiaceae</taxon>
        <taxon>Nocardia</taxon>
    </lineage>
</organism>
<accession>A0A7K0DCH4</accession>
<proteinExistence type="predicted"/>
<evidence type="ECO:0000313" key="2">
    <source>
        <dbReference type="Proteomes" id="UP000438448"/>
    </source>
</evidence>
<comment type="caution">
    <text evidence="1">The sequence shown here is derived from an EMBL/GenBank/DDBJ whole genome shotgun (WGS) entry which is preliminary data.</text>
</comment>